<dbReference type="EMBL" id="KV875093">
    <property type="protein sequence ID" value="OIW34373.1"/>
    <property type="molecule type" value="Genomic_DNA"/>
</dbReference>
<accession>A0A1J7J4I8</accession>
<sequence>MFKKKKRWSPTTLSSVPRSFGHVGRLGAFWYYQALDSPITLLALFTDHIHPRFAKLGSTSREEFNRVLAPFWDFGATQFVSAKVREQQRYSLQIREIFLAAAAPAESCDENSAPEEKPQNGETTTTIE</sequence>
<protein>
    <submittedName>
        <fullName evidence="2">Uncharacterized protein</fullName>
    </submittedName>
</protein>
<dbReference type="AlphaFoldDB" id="A0A1J7J4I8"/>
<organism evidence="2 3">
    <name type="scientific">Coniochaeta ligniaria NRRL 30616</name>
    <dbReference type="NCBI Taxonomy" id="1408157"/>
    <lineage>
        <taxon>Eukaryota</taxon>
        <taxon>Fungi</taxon>
        <taxon>Dikarya</taxon>
        <taxon>Ascomycota</taxon>
        <taxon>Pezizomycotina</taxon>
        <taxon>Sordariomycetes</taxon>
        <taxon>Sordariomycetidae</taxon>
        <taxon>Coniochaetales</taxon>
        <taxon>Coniochaetaceae</taxon>
        <taxon>Coniochaeta</taxon>
    </lineage>
</organism>
<dbReference type="Proteomes" id="UP000182658">
    <property type="component" value="Unassembled WGS sequence"/>
</dbReference>
<reference evidence="2 3" key="1">
    <citation type="submission" date="2016-10" db="EMBL/GenBank/DDBJ databases">
        <title>Draft genome sequence of Coniochaeta ligniaria NRRL30616, a lignocellulolytic fungus for bioabatement of inhibitors in plant biomass hydrolysates.</title>
        <authorList>
            <consortium name="DOE Joint Genome Institute"/>
            <person name="Jimenez D.J."/>
            <person name="Hector R.E."/>
            <person name="Riley R."/>
            <person name="Sun H."/>
            <person name="Grigoriev I.V."/>
            <person name="Van Elsas J.D."/>
            <person name="Nichols N.N."/>
        </authorList>
    </citation>
    <scope>NUCLEOTIDE SEQUENCE [LARGE SCALE GENOMIC DNA]</scope>
    <source>
        <strain evidence="2 3">NRRL 30616</strain>
    </source>
</reference>
<name>A0A1J7J4I8_9PEZI</name>
<gene>
    <name evidence="2" type="ORF">CONLIGDRAFT_638737</name>
</gene>
<evidence type="ECO:0000256" key="1">
    <source>
        <dbReference type="SAM" id="MobiDB-lite"/>
    </source>
</evidence>
<proteinExistence type="predicted"/>
<keyword evidence="3" id="KW-1185">Reference proteome</keyword>
<evidence type="ECO:0000313" key="3">
    <source>
        <dbReference type="Proteomes" id="UP000182658"/>
    </source>
</evidence>
<dbReference type="InParanoid" id="A0A1J7J4I8"/>
<evidence type="ECO:0000313" key="2">
    <source>
        <dbReference type="EMBL" id="OIW34373.1"/>
    </source>
</evidence>
<dbReference type="OrthoDB" id="3645574at2759"/>
<feature type="region of interest" description="Disordered" evidence="1">
    <location>
        <begin position="106"/>
        <end position="128"/>
    </location>
</feature>
<dbReference type="STRING" id="1408157.A0A1J7J4I8"/>